<evidence type="ECO:0000259" key="1">
    <source>
        <dbReference type="PROSITE" id="PS50151"/>
    </source>
</evidence>
<accession>K0B2I4</accession>
<dbReference type="PANTHER" id="PTHR38430">
    <property type="entry name" value="PROTEIN-ARGININE KINASE ACTIVATOR PROTEIN"/>
    <property type="match status" value="1"/>
</dbReference>
<dbReference type="InterPro" id="IPR001943">
    <property type="entry name" value="UVR_dom"/>
</dbReference>
<dbReference type="GO" id="GO:0050897">
    <property type="term" value="F:cobalt ion binding"/>
    <property type="evidence" value="ECO:0007669"/>
    <property type="project" value="TreeGrafter"/>
</dbReference>
<dbReference type="HOGENOM" id="CLU_102553_1_0_9"/>
<dbReference type="InterPro" id="IPR025542">
    <property type="entry name" value="YacH"/>
</dbReference>
<name>K0B2I4_GOTA9</name>
<dbReference type="InterPro" id="IPR036876">
    <property type="entry name" value="UVR_dom_sf"/>
</dbReference>
<dbReference type="KEGG" id="cad:Curi_c23200"/>
<gene>
    <name evidence="2" type="ordered locus">Curi_c23200</name>
</gene>
<dbReference type="GO" id="GO:1990169">
    <property type="term" value="P:stress response to copper ion"/>
    <property type="evidence" value="ECO:0007669"/>
    <property type="project" value="TreeGrafter"/>
</dbReference>
<dbReference type="GO" id="GO:1990170">
    <property type="term" value="P:stress response to cadmium ion"/>
    <property type="evidence" value="ECO:0007669"/>
    <property type="project" value="TreeGrafter"/>
</dbReference>
<dbReference type="GO" id="GO:0008270">
    <property type="term" value="F:zinc ion binding"/>
    <property type="evidence" value="ECO:0007669"/>
    <property type="project" value="TreeGrafter"/>
</dbReference>
<dbReference type="PANTHER" id="PTHR38430:SF1">
    <property type="entry name" value="PROTEIN-ARGININE KINASE ACTIVATOR PROTEIN"/>
    <property type="match status" value="1"/>
</dbReference>
<dbReference type="Proteomes" id="UP000006094">
    <property type="component" value="Chromosome"/>
</dbReference>
<organism evidence="2 3">
    <name type="scientific">Gottschalkia acidurici (strain ATCC 7906 / DSM 604 / BCRC 14475 / CIP 104303 / KCTC 5404 / NCIMB 10678 / 9a)</name>
    <name type="common">Clostridium acidurici</name>
    <dbReference type="NCBI Taxonomy" id="1128398"/>
    <lineage>
        <taxon>Bacteria</taxon>
        <taxon>Bacillati</taxon>
        <taxon>Bacillota</taxon>
        <taxon>Tissierellia</taxon>
        <taxon>Tissierellales</taxon>
        <taxon>Gottschalkiaceae</taxon>
        <taxon>Gottschalkia</taxon>
    </lineage>
</organism>
<evidence type="ECO:0000313" key="2">
    <source>
        <dbReference type="EMBL" id="AFS79322.1"/>
    </source>
</evidence>
<dbReference type="eggNOG" id="COG3880">
    <property type="taxonomic scope" value="Bacteria"/>
</dbReference>
<keyword evidence="3" id="KW-1185">Reference proteome</keyword>
<dbReference type="OrthoDB" id="9788704at2"/>
<dbReference type="PIRSF" id="PIRSF015034">
    <property type="entry name" value="YacH"/>
    <property type="match status" value="1"/>
</dbReference>
<dbReference type="PROSITE" id="PS50151">
    <property type="entry name" value="UVR"/>
    <property type="match status" value="1"/>
</dbReference>
<dbReference type="GO" id="GO:0005507">
    <property type="term" value="F:copper ion binding"/>
    <property type="evidence" value="ECO:0007669"/>
    <property type="project" value="TreeGrafter"/>
</dbReference>
<dbReference type="STRING" id="1128398.Curi_c23200"/>
<dbReference type="RefSeq" id="WP_014968456.1">
    <property type="nucleotide sequence ID" value="NC_018664.1"/>
</dbReference>
<dbReference type="Pfam" id="PF02151">
    <property type="entry name" value="UVR"/>
    <property type="match status" value="1"/>
</dbReference>
<sequence>MMCENCGKKPSTFHMTKVVNGDTTEVHLCEDCASNNKEFDFNFDSSFSIQNLLAGLLDMPKDEKVTTNYIQDIKCKDCGMTYEQFRKFGKFGCSNCHDSFHERLSPLLKKIHGHDTHIGKVPRKAGGAIRIKKDIDLLKNKLQLSVKNEEFEKAADLRDEIKRLQKELEDN</sequence>
<feature type="domain" description="UVR" evidence="1">
    <location>
        <begin position="132"/>
        <end position="167"/>
    </location>
</feature>
<dbReference type="EMBL" id="CP003326">
    <property type="protein sequence ID" value="AFS79322.1"/>
    <property type="molecule type" value="Genomic_DNA"/>
</dbReference>
<protein>
    <submittedName>
        <fullName evidence="2">UvrB/UvrC protein</fullName>
    </submittedName>
</protein>
<dbReference type="SUPFAM" id="SSF46600">
    <property type="entry name" value="C-terminal UvrC-binding domain of UvrB"/>
    <property type="match status" value="1"/>
</dbReference>
<dbReference type="GO" id="GO:0046870">
    <property type="term" value="F:cadmium ion binding"/>
    <property type="evidence" value="ECO:0007669"/>
    <property type="project" value="TreeGrafter"/>
</dbReference>
<proteinExistence type="predicted"/>
<reference evidence="2 3" key="1">
    <citation type="journal article" date="2012" name="PLoS ONE">
        <title>The purine-utilizing bacterium Clostridium acidurici 9a: a genome-guided metabolic reconsideration.</title>
        <authorList>
            <person name="Hartwich K."/>
            <person name="Poehlein A."/>
            <person name="Daniel R."/>
        </authorList>
    </citation>
    <scope>NUCLEOTIDE SEQUENCE [LARGE SCALE GENOMIC DNA]</scope>
    <source>
        <strain evidence="3">ATCC 7906 / DSM 604 / BCRC 14475 / CIP 104303 / KCTC 5404 / NCIMB 10678 / 9a</strain>
    </source>
</reference>
<evidence type="ECO:0000313" key="3">
    <source>
        <dbReference type="Proteomes" id="UP000006094"/>
    </source>
</evidence>
<dbReference type="AlphaFoldDB" id="K0B2I4"/>
<dbReference type="Gene3D" id="4.10.860.10">
    <property type="entry name" value="UVR domain"/>
    <property type="match status" value="1"/>
</dbReference>